<evidence type="ECO:0000256" key="14">
    <source>
        <dbReference type="SAM" id="Phobius"/>
    </source>
</evidence>
<dbReference type="NCBIfam" id="TIGR01494">
    <property type="entry name" value="ATPase_P-type"/>
    <property type="match status" value="2"/>
</dbReference>
<evidence type="ECO:0000256" key="12">
    <source>
        <dbReference type="ARBA" id="ARBA00023065"/>
    </source>
</evidence>
<evidence type="ECO:0000256" key="3">
    <source>
        <dbReference type="ARBA" id="ARBA00022448"/>
    </source>
</evidence>
<keyword evidence="11" id="KW-0186">Copper</keyword>
<keyword evidence="13 14" id="KW-0472">Membrane</keyword>
<feature type="transmembrane region" description="Helical" evidence="14">
    <location>
        <begin position="790"/>
        <end position="814"/>
    </location>
</feature>
<dbReference type="OrthoDB" id="8588at2157"/>
<keyword evidence="17" id="KW-1185">Reference proteome</keyword>
<feature type="transmembrane region" description="Helical" evidence="14">
    <location>
        <begin position="820"/>
        <end position="841"/>
    </location>
</feature>
<dbReference type="AlphaFoldDB" id="H8I8C7"/>
<dbReference type="GO" id="GO:0140581">
    <property type="term" value="F:P-type monovalent copper transporter activity"/>
    <property type="evidence" value="ECO:0007669"/>
    <property type="project" value="UniProtKB-EC"/>
</dbReference>
<feature type="transmembrane region" description="Helical" evidence="14">
    <location>
        <begin position="268"/>
        <end position="293"/>
    </location>
</feature>
<dbReference type="InterPro" id="IPR006068">
    <property type="entry name" value="ATPase_P-typ_cation-transptr_C"/>
</dbReference>
<feature type="transmembrane region" description="Helical" evidence="14">
    <location>
        <begin position="752"/>
        <end position="770"/>
    </location>
</feature>
<feature type="transmembrane region" description="Helical" evidence="14">
    <location>
        <begin position="648"/>
        <end position="669"/>
    </location>
</feature>
<protein>
    <recommendedName>
        <fullName evidence="2">P-type Cu(+) transporter</fullName>
        <ecNumber evidence="2">7.2.2.8</ecNumber>
    </recommendedName>
</protein>
<keyword evidence="16" id="KW-0378">Hydrolase</keyword>
<feature type="transmembrane region" description="Helical" evidence="14">
    <location>
        <begin position="73"/>
        <end position="89"/>
    </location>
</feature>
<evidence type="ECO:0000259" key="15">
    <source>
        <dbReference type="SMART" id="SM00831"/>
    </source>
</evidence>
<reference evidence="16 17" key="1">
    <citation type="journal article" date="2012" name="J. Bacteriol.">
        <title>Complete genome sequence of a thermophilic methanogen, Methanocella conradii HZ254, isolated from Chinese rice field soil.</title>
        <authorList>
            <person name="Lu Z."/>
            <person name="Lu Y."/>
        </authorList>
    </citation>
    <scope>NUCLEOTIDE SEQUENCE [LARGE SCALE GENOMIC DNA]</scope>
    <source>
        <strain evidence="17">DSM 24694 / JCM 17849 / CGMCC 1.5162 / HZ254</strain>
    </source>
</reference>
<evidence type="ECO:0000256" key="6">
    <source>
        <dbReference type="ARBA" id="ARBA00022741"/>
    </source>
</evidence>
<dbReference type="Gene3D" id="2.70.150.10">
    <property type="entry name" value="Calcium-transporting ATPase, cytoplasmic transduction domain A"/>
    <property type="match status" value="1"/>
</dbReference>
<feature type="transmembrane region" description="Helical" evidence="14">
    <location>
        <begin position="721"/>
        <end position="740"/>
    </location>
</feature>
<keyword evidence="10 14" id="KW-1133">Transmembrane helix</keyword>
<dbReference type="SFLD" id="SFLDF00027">
    <property type="entry name" value="p-type_atpase"/>
    <property type="match status" value="1"/>
</dbReference>
<sequence length="854" mass="92927">MEKAEGALDVGHIKGLTKEEAALRLAAEGYNELPAGKKRTILGIAMEALKEPMFLLLMASGAIYLTIGDVEDALMLLGFVFVVIGITVYQEEKVERALDALKSLSSPRALVIRDGEARRIPGREVVRGDVVVLAEGDRVPADAVVLSCRNLLVDESLLTGESVPVRKLPGEKVAAIGRPGGDDLPFVYSGTLVVQGHGIAEVKETGVRTEIGKIGKALQAPGPEKTPLQREAEGLVKAFAVAGMAACIVVIVAYSLTRGNWHSGVLAGLTLAMALIPEEIPVVLTIFLALGAWRMSKRSVLTRRLRSIQALGSTTVLAVDKTGTLTLSRMTLSELYSHGSFFRIGEESRSLPEPFHELLEYSMLASQSSPFDPMEKAINDVRRKLLSSTEHLHDDWSIVQEYALSRKLLALSHVWQSPDDGEYVIAAKGAPEAIFDLCHMDEEEKSRLGAIVERMAGEGLRVIGVARAKYKKGGLPPDQHDFKYDFIGLLGFFDPLRPTVPEAVKECYEAGLRVVMITGDYPATAQSIARQAGIACNEIITGHGLEMLSDDELKERVKSVNVFARVVPDQKLRIIKALKENGEVVLMTGDGVNDAPALKNADIGIAMGVRGTEVAREASSFVLLDDDFSSIVHAVRTGRRILDNIKKAVAYIFAIHVPIAGMSLLPVLLGWPIMLFPAHIAFLELIIDPVCSVVFEAEPEEKDVMKRPPRKLDEPIFDKRMVALSVLQGLVVLGIVATVYRLAPLLGESDSQARALAFTTLVLANLGLVFTNRSWSRTIVEMVGVRNEALLWVTLGALFFLGFALYVPFLASIFKFGPLHFVDLFVCVVASIASILWFEALKLIVRIGGHRASI</sequence>
<dbReference type="SUPFAM" id="SSF81665">
    <property type="entry name" value="Calcium ATPase, transmembrane domain M"/>
    <property type="match status" value="1"/>
</dbReference>
<dbReference type="GO" id="GO:0005524">
    <property type="term" value="F:ATP binding"/>
    <property type="evidence" value="ECO:0007669"/>
    <property type="project" value="UniProtKB-KW"/>
</dbReference>
<dbReference type="InterPro" id="IPR023299">
    <property type="entry name" value="ATPase_P-typ_cyto_dom_N"/>
</dbReference>
<dbReference type="InterPro" id="IPR044492">
    <property type="entry name" value="P_typ_ATPase_HD_dom"/>
</dbReference>
<dbReference type="InterPro" id="IPR059000">
    <property type="entry name" value="ATPase_P-type_domA"/>
</dbReference>
<dbReference type="Gene3D" id="1.20.1110.10">
    <property type="entry name" value="Calcium-transporting ATPase, transmembrane domain"/>
    <property type="match status" value="2"/>
</dbReference>
<feature type="transmembrane region" description="Helical" evidence="14">
    <location>
        <begin position="675"/>
        <end position="697"/>
    </location>
</feature>
<dbReference type="SUPFAM" id="SSF56784">
    <property type="entry name" value="HAD-like"/>
    <property type="match status" value="1"/>
</dbReference>
<evidence type="ECO:0000256" key="8">
    <source>
        <dbReference type="ARBA" id="ARBA00022840"/>
    </source>
</evidence>
<dbReference type="Pfam" id="PF00702">
    <property type="entry name" value="Hydrolase"/>
    <property type="match status" value="1"/>
</dbReference>
<feature type="domain" description="Cation-transporting P-type ATPase N-terminal" evidence="15">
    <location>
        <begin position="4"/>
        <end position="69"/>
    </location>
</feature>
<evidence type="ECO:0000256" key="9">
    <source>
        <dbReference type="ARBA" id="ARBA00022967"/>
    </source>
</evidence>
<dbReference type="GeneID" id="11970970"/>
<dbReference type="SMART" id="SM00831">
    <property type="entry name" value="Cation_ATPase_N"/>
    <property type="match status" value="1"/>
</dbReference>
<dbReference type="PROSITE" id="PS00154">
    <property type="entry name" value="ATPASE_E1_E2"/>
    <property type="match status" value="1"/>
</dbReference>
<dbReference type="FunFam" id="3.40.50.1000:FF:000144">
    <property type="entry name" value="copper-transporting ATPase 1 isoform X2"/>
    <property type="match status" value="1"/>
</dbReference>
<organism evidence="16 17">
    <name type="scientific">Methanocella conradii (strain DSM 24694 / JCM 17849 / CGMCC 1.5162 / HZ254)</name>
    <dbReference type="NCBI Taxonomy" id="1041930"/>
    <lineage>
        <taxon>Archaea</taxon>
        <taxon>Methanobacteriati</taxon>
        <taxon>Methanobacteriota</taxon>
        <taxon>Stenosarchaea group</taxon>
        <taxon>Methanomicrobia</taxon>
        <taxon>Methanocellales</taxon>
        <taxon>Methanocellaceae</taxon>
        <taxon>Methanocella</taxon>
    </lineage>
</organism>
<keyword evidence="5" id="KW-0479">Metal-binding</keyword>
<dbReference type="InterPro" id="IPR004014">
    <property type="entry name" value="ATPase_P-typ_cation-transptr_N"/>
</dbReference>
<dbReference type="GO" id="GO:0016020">
    <property type="term" value="C:membrane"/>
    <property type="evidence" value="ECO:0007669"/>
    <property type="project" value="InterPro"/>
</dbReference>
<dbReference type="EMBL" id="CP003243">
    <property type="protein sequence ID" value="AFC98980.1"/>
    <property type="molecule type" value="Genomic_DNA"/>
</dbReference>
<keyword evidence="7" id="KW-0187">Copper transport</keyword>
<dbReference type="RefSeq" id="WP_014404819.1">
    <property type="nucleotide sequence ID" value="NC_017034.1"/>
</dbReference>
<dbReference type="Proteomes" id="UP000005233">
    <property type="component" value="Chromosome"/>
</dbReference>
<name>H8I8C7_METCZ</name>
<dbReference type="Gene3D" id="3.40.50.1000">
    <property type="entry name" value="HAD superfamily/HAD-like"/>
    <property type="match status" value="2"/>
</dbReference>
<evidence type="ECO:0000256" key="11">
    <source>
        <dbReference type="ARBA" id="ARBA00023008"/>
    </source>
</evidence>
<accession>H8I8C7</accession>
<dbReference type="PANTHER" id="PTHR42861">
    <property type="entry name" value="CALCIUM-TRANSPORTING ATPASE"/>
    <property type="match status" value="1"/>
</dbReference>
<dbReference type="Pfam" id="PF00689">
    <property type="entry name" value="Cation_ATPase_C"/>
    <property type="match status" value="1"/>
</dbReference>
<evidence type="ECO:0000313" key="16">
    <source>
        <dbReference type="EMBL" id="AFC98980.1"/>
    </source>
</evidence>
<dbReference type="GO" id="GO:0046872">
    <property type="term" value="F:metal ion binding"/>
    <property type="evidence" value="ECO:0007669"/>
    <property type="project" value="UniProtKB-KW"/>
</dbReference>
<dbReference type="STRING" id="1041930.Mtc_0209"/>
<proteinExistence type="predicted"/>
<dbReference type="SFLD" id="SFLDS00003">
    <property type="entry name" value="Haloacid_Dehalogenase"/>
    <property type="match status" value="1"/>
</dbReference>
<evidence type="ECO:0000256" key="10">
    <source>
        <dbReference type="ARBA" id="ARBA00022989"/>
    </source>
</evidence>
<dbReference type="SUPFAM" id="SSF81660">
    <property type="entry name" value="Metal cation-transporting ATPase, ATP-binding domain N"/>
    <property type="match status" value="1"/>
</dbReference>
<dbReference type="EC" id="7.2.2.8" evidence="2"/>
<dbReference type="KEGG" id="mez:Mtc_0209"/>
<gene>
    <name evidence="16" type="ordered locus">Mtc_0209</name>
</gene>
<keyword evidence="12" id="KW-0406">Ion transport</keyword>
<evidence type="ECO:0000313" key="17">
    <source>
        <dbReference type="Proteomes" id="UP000005233"/>
    </source>
</evidence>
<keyword evidence="9" id="KW-1278">Translocase</keyword>
<comment type="subcellular location">
    <subcellularLocation>
        <location evidence="1">Endomembrane system</location>
        <topology evidence="1">Multi-pass membrane protein</topology>
    </subcellularLocation>
</comment>
<dbReference type="PRINTS" id="PR00120">
    <property type="entry name" value="HATPASE"/>
</dbReference>
<dbReference type="InterPro" id="IPR001757">
    <property type="entry name" value="P_typ_ATPase"/>
</dbReference>
<evidence type="ECO:0000256" key="4">
    <source>
        <dbReference type="ARBA" id="ARBA00022692"/>
    </source>
</evidence>
<dbReference type="Pfam" id="PF00122">
    <property type="entry name" value="E1-E2_ATPase"/>
    <property type="match status" value="1"/>
</dbReference>
<feature type="transmembrane region" description="Helical" evidence="14">
    <location>
        <begin position="235"/>
        <end position="256"/>
    </location>
</feature>
<evidence type="ECO:0000256" key="5">
    <source>
        <dbReference type="ARBA" id="ARBA00022723"/>
    </source>
</evidence>
<keyword evidence="6" id="KW-0547">Nucleotide-binding</keyword>
<dbReference type="InterPro" id="IPR018303">
    <property type="entry name" value="ATPase_P-typ_P_site"/>
</dbReference>
<dbReference type="SFLD" id="SFLDG00002">
    <property type="entry name" value="C1.7:_P-type_atpase_like"/>
    <property type="match status" value="1"/>
</dbReference>
<keyword evidence="3" id="KW-0813">Transport</keyword>
<evidence type="ECO:0000256" key="1">
    <source>
        <dbReference type="ARBA" id="ARBA00004127"/>
    </source>
</evidence>
<dbReference type="HOGENOM" id="CLU_002360_3_3_2"/>
<dbReference type="GO" id="GO:0016887">
    <property type="term" value="F:ATP hydrolysis activity"/>
    <property type="evidence" value="ECO:0007669"/>
    <property type="project" value="InterPro"/>
</dbReference>
<keyword evidence="4 14" id="KW-0812">Transmembrane</keyword>
<dbReference type="SUPFAM" id="SSF81653">
    <property type="entry name" value="Calcium ATPase, transduction domain A"/>
    <property type="match status" value="1"/>
</dbReference>
<dbReference type="GO" id="GO:0012505">
    <property type="term" value="C:endomembrane system"/>
    <property type="evidence" value="ECO:0007669"/>
    <property type="project" value="UniProtKB-SubCell"/>
</dbReference>
<dbReference type="eggNOG" id="arCOG01578">
    <property type="taxonomic scope" value="Archaea"/>
</dbReference>
<dbReference type="InterPro" id="IPR036412">
    <property type="entry name" value="HAD-like_sf"/>
</dbReference>
<keyword evidence="8" id="KW-0067">ATP-binding</keyword>
<dbReference type="PRINTS" id="PR00119">
    <property type="entry name" value="CATATPASE"/>
</dbReference>
<dbReference type="InterPro" id="IPR023214">
    <property type="entry name" value="HAD_sf"/>
</dbReference>
<dbReference type="InterPro" id="IPR023298">
    <property type="entry name" value="ATPase_P-typ_TM_dom_sf"/>
</dbReference>
<dbReference type="Pfam" id="PF00690">
    <property type="entry name" value="Cation_ATPase_N"/>
    <property type="match status" value="1"/>
</dbReference>
<dbReference type="InterPro" id="IPR008250">
    <property type="entry name" value="ATPase_P-typ_transduc_dom_A_sf"/>
</dbReference>
<evidence type="ECO:0000256" key="7">
    <source>
        <dbReference type="ARBA" id="ARBA00022796"/>
    </source>
</evidence>
<evidence type="ECO:0000256" key="13">
    <source>
        <dbReference type="ARBA" id="ARBA00023136"/>
    </source>
</evidence>
<evidence type="ECO:0000256" key="2">
    <source>
        <dbReference type="ARBA" id="ARBA00012517"/>
    </source>
</evidence>
<dbReference type="Gene3D" id="3.40.1110.10">
    <property type="entry name" value="Calcium-transporting ATPase, cytoplasmic domain N"/>
    <property type="match status" value="2"/>
</dbReference>